<dbReference type="InterPro" id="IPR003462">
    <property type="entry name" value="ODC_Mu_crystall"/>
</dbReference>
<evidence type="ECO:0000313" key="2">
    <source>
        <dbReference type="EMBL" id="TPF76829.1"/>
    </source>
</evidence>
<keyword evidence="3" id="KW-1185">Reference proteome</keyword>
<evidence type="ECO:0000313" key="3">
    <source>
        <dbReference type="Proteomes" id="UP000315388"/>
    </source>
</evidence>
<dbReference type="OrthoDB" id="9809203at2"/>
<dbReference type="NCBIfam" id="TIGR02992">
    <property type="entry name" value="ectoine_eutC"/>
    <property type="match status" value="1"/>
</dbReference>
<dbReference type="PIRSF" id="PIRSF001439">
    <property type="entry name" value="CryM"/>
    <property type="match status" value="1"/>
</dbReference>
<organism evidence="2 3">
    <name type="scientific">Brucella gallinifaecis</name>
    <dbReference type="NCBI Taxonomy" id="215590"/>
    <lineage>
        <taxon>Bacteria</taxon>
        <taxon>Pseudomonadati</taxon>
        <taxon>Pseudomonadota</taxon>
        <taxon>Alphaproteobacteria</taxon>
        <taxon>Hyphomicrobiales</taxon>
        <taxon>Brucellaceae</taxon>
        <taxon>Brucella/Ochrobactrum group</taxon>
        <taxon>Brucella</taxon>
    </lineage>
</organism>
<reference evidence="2 3" key="1">
    <citation type="journal article" date="2003" name="Int. J. Syst. Evol. Microbiol.">
        <title>Towards a standardized format for the description of a novel species (of an established genus): Ochrobactrum gallinifaecis sp. nov.</title>
        <authorList>
            <person name="Kampfer P."/>
            <person name="Buczolits S."/>
            <person name="Albrecht A."/>
            <person name="Busse H.J."/>
            <person name="Stackebrandt E."/>
        </authorList>
    </citation>
    <scope>NUCLEOTIDE SEQUENCE [LARGE SCALE GENOMIC DNA]</scope>
    <source>
        <strain evidence="2 3">ISO 196</strain>
    </source>
</reference>
<dbReference type="GO" id="GO:0005737">
    <property type="term" value="C:cytoplasm"/>
    <property type="evidence" value="ECO:0007669"/>
    <property type="project" value="TreeGrafter"/>
</dbReference>
<evidence type="ECO:0000256" key="1">
    <source>
        <dbReference type="ARBA" id="ARBA00008903"/>
    </source>
</evidence>
<dbReference type="PANTHER" id="PTHR13812">
    <property type="entry name" value="KETIMINE REDUCTASE MU-CRYSTALLIN"/>
    <property type="match status" value="1"/>
</dbReference>
<dbReference type="EMBL" id="VEWJ01000001">
    <property type="protein sequence ID" value="TPF76829.1"/>
    <property type="molecule type" value="Genomic_DNA"/>
</dbReference>
<dbReference type="RefSeq" id="WP_140903171.1">
    <property type="nucleotide sequence ID" value="NZ_JBHTMD010000017.1"/>
</dbReference>
<accession>A0A502BT06</accession>
<gene>
    <name evidence="2" type="ORF">FHY56_00175</name>
</gene>
<dbReference type="InterPro" id="IPR023401">
    <property type="entry name" value="ODC_N"/>
</dbReference>
<dbReference type="Proteomes" id="UP000315388">
    <property type="component" value="Unassembled WGS sequence"/>
</dbReference>
<dbReference type="InterPro" id="IPR014334">
    <property type="entry name" value="Ectoine_EutC"/>
</dbReference>
<comment type="similarity">
    <text evidence="1">Belongs to the ornithine cyclodeaminase/mu-crystallin family.</text>
</comment>
<dbReference type="AlphaFoldDB" id="A0A502BT06"/>
<dbReference type="SUPFAM" id="SSF51735">
    <property type="entry name" value="NAD(P)-binding Rossmann-fold domains"/>
    <property type="match status" value="1"/>
</dbReference>
<dbReference type="PANTHER" id="PTHR13812:SF19">
    <property type="entry name" value="KETIMINE REDUCTASE MU-CRYSTALLIN"/>
    <property type="match status" value="1"/>
</dbReference>
<sequence length="338" mass="35857">MTKMRILTEADLRELISLDLESIACVENAFLALAGGKVSMPPILRLDIPAARGEVDVKTAYIPGLDSFAIKISPGFFNNPSIGLPSTNGLMIQFSAKTGLVEALLLDNGYLTDVRTAAAGAVAAKYLAHADAHIATLIGAGLQTRMQLEALTLVRPITEARIWARDHQKAQGLAHDLTQQLGIPVTALSDAQEACRGADIIVTTTPSETPLLKADWLEAGQHITAMGSDAEHKNELEPAIFKRQIVYVADSLNQTRRLGELHHAIAAGVIKKDAGFPELGQTILQAGTAQRDPNAITICDLTGTGVQDTAIAHLATQRAILRDAGAKIDSSKNAGASR</sequence>
<dbReference type="NCBIfam" id="NF006141">
    <property type="entry name" value="PRK08291.1"/>
    <property type="match status" value="1"/>
</dbReference>
<dbReference type="Gene3D" id="3.30.1780.10">
    <property type="entry name" value="ornithine cyclodeaminase, domain 1"/>
    <property type="match status" value="1"/>
</dbReference>
<dbReference type="InterPro" id="IPR036291">
    <property type="entry name" value="NAD(P)-bd_dom_sf"/>
</dbReference>
<protein>
    <submittedName>
        <fullName evidence="2">Cyclodeaminase</fullName>
    </submittedName>
</protein>
<proteinExistence type="inferred from homology"/>
<dbReference type="Gene3D" id="3.40.50.720">
    <property type="entry name" value="NAD(P)-binding Rossmann-like Domain"/>
    <property type="match status" value="1"/>
</dbReference>
<name>A0A502BT06_9HYPH</name>
<dbReference type="Pfam" id="PF02423">
    <property type="entry name" value="OCD_Mu_crystall"/>
    <property type="match status" value="1"/>
</dbReference>
<comment type="caution">
    <text evidence="2">The sequence shown here is derived from an EMBL/GenBank/DDBJ whole genome shotgun (WGS) entry which is preliminary data.</text>
</comment>